<dbReference type="OrthoDB" id="9950135at2759"/>
<dbReference type="GO" id="GO:0003964">
    <property type="term" value="F:RNA-directed DNA polymerase activity"/>
    <property type="evidence" value="ECO:0007669"/>
    <property type="project" value="UniProtKB-KW"/>
</dbReference>
<evidence type="ECO:0000313" key="10">
    <source>
        <dbReference type="Proteomes" id="UP000269221"/>
    </source>
</evidence>
<evidence type="ECO:0000256" key="4">
    <source>
        <dbReference type="ARBA" id="ARBA00022759"/>
    </source>
</evidence>
<dbReference type="Pfam" id="PF00075">
    <property type="entry name" value="RNase_H"/>
    <property type="match status" value="1"/>
</dbReference>
<keyword evidence="10" id="KW-1185">Reference proteome</keyword>
<dbReference type="InterPro" id="IPR012337">
    <property type="entry name" value="RNaseH-like_sf"/>
</dbReference>
<organism evidence="9 10">
    <name type="scientific">Hirundo rustica rustica</name>
    <dbReference type="NCBI Taxonomy" id="333673"/>
    <lineage>
        <taxon>Eukaryota</taxon>
        <taxon>Metazoa</taxon>
        <taxon>Chordata</taxon>
        <taxon>Craniata</taxon>
        <taxon>Vertebrata</taxon>
        <taxon>Euteleostomi</taxon>
        <taxon>Archelosauria</taxon>
        <taxon>Archosauria</taxon>
        <taxon>Dinosauria</taxon>
        <taxon>Saurischia</taxon>
        <taxon>Theropoda</taxon>
        <taxon>Coelurosauria</taxon>
        <taxon>Aves</taxon>
        <taxon>Neognathae</taxon>
        <taxon>Neoaves</taxon>
        <taxon>Telluraves</taxon>
        <taxon>Australaves</taxon>
        <taxon>Passeriformes</taxon>
        <taxon>Sylvioidea</taxon>
        <taxon>Hirundinidae</taxon>
        <taxon>Hirundo</taxon>
    </lineage>
</organism>
<evidence type="ECO:0000256" key="7">
    <source>
        <dbReference type="SAM" id="MobiDB-lite"/>
    </source>
</evidence>
<gene>
    <name evidence="9" type="ORF">DUI87_19069</name>
</gene>
<evidence type="ECO:0000313" key="9">
    <source>
        <dbReference type="EMBL" id="RMC04250.1"/>
    </source>
</evidence>
<dbReference type="PANTHER" id="PTHR41694">
    <property type="entry name" value="ENDOGENOUS RETROVIRUS GROUP K MEMBER POL PROTEIN"/>
    <property type="match status" value="1"/>
</dbReference>
<proteinExistence type="predicted"/>
<feature type="domain" description="RNase H type-1" evidence="8">
    <location>
        <begin position="50"/>
        <end position="173"/>
    </location>
</feature>
<evidence type="ECO:0000256" key="3">
    <source>
        <dbReference type="ARBA" id="ARBA00022722"/>
    </source>
</evidence>
<dbReference type="PROSITE" id="PS50879">
    <property type="entry name" value="RNASE_H_1"/>
    <property type="match status" value="1"/>
</dbReference>
<dbReference type="InterPro" id="IPR036397">
    <property type="entry name" value="RNaseH_sf"/>
</dbReference>
<dbReference type="Proteomes" id="UP000269221">
    <property type="component" value="Unassembled WGS sequence"/>
</dbReference>
<sequence length="173" mass="18950">MVIECLNRSSAGATPDDLSQENLEQPVVHECLETMEAVYSRHPDLKEEPVPDAMNWFTDGSTFVRQEVGRAGYAVITVSKAIESNPLPAGTSAQKAELIALTRALELAKGKKVNIWTNSKYANGISCPQSHMERKRTPDCTKEDHQICNQNPQAPQGSETPIASGNYTLPRAL</sequence>
<dbReference type="AlphaFoldDB" id="A0A3M0JZD3"/>
<dbReference type="GO" id="GO:0004523">
    <property type="term" value="F:RNA-DNA hybrid ribonuclease activity"/>
    <property type="evidence" value="ECO:0007669"/>
    <property type="project" value="InterPro"/>
</dbReference>
<dbReference type="EMBL" id="QRBI01000126">
    <property type="protein sequence ID" value="RMC04250.1"/>
    <property type="molecule type" value="Genomic_DNA"/>
</dbReference>
<reference evidence="9 10" key="1">
    <citation type="submission" date="2018-07" db="EMBL/GenBank/DDBJ databases">
        <title>A high quality draft genome assembly of the barn swallow (H. rustica rustica).</title>
        <authorList>
            <person name="Formenti G."/>
            <person name="Chiara M."/>
            <person name="Poveda L."/>
            <person name="Francoijs K.-J."/>
            <person name="Bonisoli-Alquati A."/>
            <person name="Canova L."/>
            <person name="Gianfranceschi L."/>
            <person name="Horner D.S."/>
            <person name="Saino N."/>
        </authorList>
    </citation>
    <scope>NUCLEOTIDE SEQUENCE [LARGE SCALE GENOMIC DNA]</scope>
    <source>
        <strain evidence="9">Chelidonia</strain>
        <tissue evidence="9">Blood</tissue>
    </source>
</reference>
<keyword evidence="5" id="KW-0378">Hydrolase</keyword>
<name>A0A3M0JZD3_HIRRU</name>
<keyword evidence="3" id="KW-0540">Nuclease</keyword>
<dbReference type="Gene3D" id="3.30.420.10">
    <property type="entry name" value="Ribonuclease H-like superfamily/Ribonuclease H"/>
    <property type="match status" value="1"/>
</dbReference>
<evidence type="ECO:0000256" key="5">
    <source>
        <dbReference type="ARBA" id="ARBA00022801"/>
    </source>
</evidence>
<keyword evidence="1" id="KW-0808">Transferase</keyword>
<dbReference type="InterPro" id="IPR002156">
    <property type="entry name" value="RNaseH_domain"/>
</dbReference>
<keyword evidence="4" id="KW-0255">Endonuclease</keyword>
<evidence type="ECO:0000256" key="1">
    <source>
        <dbReference type="ARBA" id="ARBA00022679"/>
    </source>
</evidence>
<feature type="compositionally biased region" description="Polar residues" evidence="7">
    <location>
        <begin position="147"/>
        <end position="167"/>
    </location>
</feature>
<keyword evidence="6" id="KW-0695">RNA-directed DNA polymerase</keyword>
<evidence type="ECO:0000256" key="2">
    <source>
        <dbReference type="ARBA" id="ARBA00022695"/>
    </source>
</evidence>
<evidence type="ECO:0000256" key="6">
    <source>
        <dbReference type="ARBA" id="ARBA00022918"/>
    </source>
</evidence>
<protein>
    <recommendedName>
        <fullName evidence="8">RNase H type-1 domain-containing protein</fullName>
    </recommendedName>
</protein>
<evidence type="ECO:0000259" key="8">
    <source>
        <dbReference type="PROSITE" id="PS50879"/>
    </source>
</evidence>
<dbReference type="SUPFAM" id="SSF53098">
    <property type="entry name" value="Ribonuclease H-like"/>
    <property type="match status" value="1"/>
</dbReference>
<comment type="caution">
    <text evidence="9">The sequence shown here is derived from an EMBL/GenBank/DDBJ whole genome shotgun (WGS) entry which is preliminary data.</text>
</comment>
<dbReference type="GO" id="GO:0003676">
    <property type="term" value="F:nucleic acid binding"/>
    <property type="evidence" value="ECO:0007669"/>
    <property type="project" value="InterPro"/>
</dbReference>
<dbReference type="STRING" id="333673.A0A3M0JZD3"/>
<accession>A0A3M0JZD3</accession>
<feature type="region of interest" description="Disordered" evidence="7">
    <location>
        <begin position="142"/>
        <end position="173"/>
    </location>
</feature>
<dbReference type="PANTHER" id="PTHR41694:SF5">
    <property type="entry name" value="RIBONUCLEASE H"/>
    <property type="match status" value="1"/>
</dbReference>
<keyword evidence="2" id="KW-0548">Nucleotidyltransferase</keyword>